<reference evidence="14" key="1">
    <citation type="journal article" date="2015" name="Nature">
        <title>Complex archaea that bridge the gap between prokaryotes and eukaryotes.</title>
        <authorList>
            <person name="Spang A."/>
            <person name="Saw J.H."/>
            <person name="Jorgensen S.L."/>
            <person name="Zaremba-Niedzwiedzka K."/>
            <person name="Martijn J."/>
            <person name="Lind A.E."/>
            <person name="van Eijk R."/>
            <person name="Schleper C."/>
            <person name="Guy L."/>
            <person name="Ettema T.J."/>
        </authorList>
    </citation>
    <scope>NUCLEOTIDE SEQUENCE</scope>
</reference>
<feature type="transmembrane region" description="Helical" evidence="13">
    <location>
        <begin position="62"/>
        <end position="81"/>
    </location>
</feature>
<feature type="transmembrane region" description="Helical" evidence="13">
    <location>
        <begin position="120"/>
        <end position="140"/>
    </location>
</feature>
<dbReference type="PANTHER" id="PTHR31462">
    <property type="entry name" value="ENDOSOMAL/LYSOSOMAL POTASSIUM CHANNEL TMEM175"/>
    <property type="match status" value="1"/>
</dbReference>
<feature type="transmembrane region" description="Helical" evidence="13">
    <location>
        <begin position="93"/>
        <end position="114"/>
    </location>
</feature>
<evidence type="ECO:0000256" key="3">
    <source>
        <dbReference type="ARBA" id="ARBA00022448"/>
    </source>
</evidence>
<evidence type="ECO:0000256" key="10">
    <source>
        <dbReference type="ARBA" id="ARBA00023136"/>
    </source>
</evidence>
<accession>A0A0F9MEN4</accession>
<keyword evidence="11" id="KW-0407">Ion channel</keyword>
<keyword evidence="6" id="KW-0631">Potassium channel</keyword>
<evidence type="ECO:0000256" key="8">
    <source>
        <dbReference type="ARBA" id="ARBA00022989"/>
    </source>
</evidence>
<dbReference type="AlphaFoldDB" id="A0A0F9MEN4"/>
<evidence type="ECO:0000256" key="5">
    <source>
        <dbReference type="ARBA" id="ARBA00022692"/>
    </source>
</evidence>
<keyword evidence="4" id="KW-0633">Potassium transport</keyword>
<proteinExistence type="inferred from homology"/>
<gene>
    <name evidence="14" type="ORF">LCGC14_1098650</name>
</gene>
<feature type="transmembrane region" description="Helical" evidence="13">
    <location>
        <begin position="20"/>
        <end position="42"/>
    </location>
</feature>
<feature type="transmembrane region" description="Helical" evidence="13">
    <location>
        <begin position="168"/>
        <end position="185"/>
    </location>
</feature>
<dbReference type="EMBL" id="LAZR01004934">
    <property type="protein sequence ID" value="KKN04314.1"/>
    <property type="molecule type" value="Genomic_DNA"/>
</dbReference>
<protein>
    <recommendedName>
        <fullName evidence="15">DUF1211 domain-containing protein</fullName>
    </recommendedName>
</protein>
<evidence type="ECO:0000256" key="12">
    <source>
        <dbReference type="ARBA" id="ARBA00034430"/>
    </source>
</evidence>
<sequence>MNKSSSKPITAVMSTKRVEALTDGVFAIAMTLLVLNIELPVIPEGATSKMLPKLVLGLWPAFFNYALSFFLLAVFWIVHHRQFHFIKAIDQKLLWINILGLMLIALIPFSTSLIAEYGDVQIAAIFFECNLLGIGLIFYMNWRYATSKRHLIDSDLSAQMILSRKKRYLTVPFVSLVAIGLSFLTPDWSELAYLTIPFILARHQRRQDTLIKEQKKKGEVN</sequence>
<dbReference type="GO" id="GO:0016020">
    <property type="term" value="C:membrane"/>
    <property type="evidence" value="ECO:0007669"/>
    <property type="project" value="UniProtKB-SubCell"/>
</dbReference>
<dbReference type="GO" id="GO:0015252">
    <property type="term" value="F:proton channel activity"/>
    <property type="evidence" value="ECO:0007669"/>
    <property type="project" value="InterPro"/>
</dbReference>
<evidence type="ECO:0000256" key="4">
    <source>
        <dbReference type="ARBA" id="ARBA00022538"/>
    </source>
</evidence>
<evidence type="ECO:0000256" key="2">
    <source>
        <dbReference type="ARBA" id="ARBA00006920"/>
    </source>
</evidence>
<dbReference type="PANTHER" id="PTHR31462:SF5">
    <property type="entry name" value="ENDOSOMAL_LYSOSOMAL PROTON CHANNEL TMEM175"/>
    <property type="match status" value="1"/>
</dbReference>
<comment type="catalytic activity">
    <reaction evidence="12">
        <text>K(+)(in) = K(+)(out)</text>
        <dbReference type="Rhea" id="RHEA:29463"/>
        <dbReference type="ChEBI" id="CHEBI:29103"/>
    </reaction>
</comment>
<keyword evidence="9" id="KW-0406">Ion transport</keyword>
<comment type="similarity">
    <text evidence="2">Belongs to the TMEM175 family.</text>
</comment>
<evidence type="ECO:0000256" key="1">
    <source>
        <dbReference type="ARBA" id="ARBA00004141"/>
    </source>
</evidence>
<dbReference type="InterPro" id="IPR010617">
    <property type="entry name" value="TMEM175-like"/>
</dbReference>
<keyword evidence="5 13" id="KW-0812">Transmembrane</keyword>
<keyword evidence="8 13" id="KW-1133">Transmembrane helix</keyword>
<keyword evidence="3" id="KW-0813">Transport</keyword>
<evidence type="ECO:0000256" key="11">
    <source>
        <dbReference type="ARBA" id="ARBA00023303"/>
    </source>
</evidence>
<evidence type="ECO:0000256" key="9">
    <source>
        <dbReference type="ARBA" id="ARBA00023065"/>
    </source>
</evidence>
<evidence type="ECO:0000313" key="14">
    <source>
        <dbReference type="EMBL" id="KKN04314.1"/>
    </source>
</evidence>
<comment type="subcellular location">
    <subcellularLocation>
        <location evidence="1">Membrane</location>
        <topology evidence="1">Multi-pass membrane protein</topology>
    </subcellularLocation>
</comment>
<dbReference type="GO" id="GO:0005267">
    <property type="term" value="F:potassium channel activity"/>
    <property type="evidence" value="ECO:0007669"/>
    <property type="project" value="UniProtKB-KW"/>
</dbReference>
<name>A0A0F9MEN4_9ZZZZ</name>
<keyword evidence="7" id="KW-0630">Potassium</keyword>
<dbReference type="Pfam" id="PF06736">
    <property type="entry name" value="TMEM175"/>
    <property type="match status" value="1"/>
</dbReference>
<organism evidence="14">
    <name type="scientific">marine sediment metagenome</name>
    <dbReference type="NCBI Taxonomy" id="412755"/>
    <lineage>
        <taxon>unclassified sequences</taxon>
        <taxon>metagenomes</taxon>
        <taxon>ecological metagenomes</taxon>
    </lineage>
</organism>
<evidence type="ECO:0000256" key="13">
    <source>
        <dbReference type="SAM" id="Phobius"/>
    </source>
</evidence>
<comment type="caution">
    <text evidence="14">The sequence shown here is derived from an EMBL/GenBank/DDBJ whole genome shotgun (WGS) entry which is preliminary data.</text>
</comment>
<keyword evidence="10 13" id="KW-0472">Membrane</keyword>
<evidence type="ECO:0008006" key="15">
    <source>
        <dbReference type="Google" id="ProtNLM"/>
    </source>
</evidence>
<evidence type="ECO:0000256" key="6">
    <source>
        <dbReference type="ARBA" id="ARBA00022826"/>
    </source>
</evidence>
<evidence type="ECO:0000256" key="7">
    <source>
        <dbReference type="ARBA" id="ARBA00022958"/>
    </source>
</evidence>